<dbReference type="AlphaFoldDB" id="A0A4V2M4E0"/>
<proteinExistence type="predicted"/>
<reference evidence="3 4" key="1">
    <citation type="submission" date="2019-02" db="EMBL/GenBank/DDBJ databases">
        <title>Kribbella capetownensis sp. nov. and Kribbella speibonae sp. nov., isolated from soil.</title>
        <authorList>
            <person name="Curtis S.M."/>
            <person name="Norton I."/>
            <person name="Everest G.J."/>
            <person name="Meyers P.R."/>
        </authorList>
    </citation>
    <scope>NUCLEOTIDE SEQUENCE [LARGE SCALE GENOMIC DNA]</scope>
    <source>
        <strain evidence="3 4">YM55</strain>
    </source>
</reference>
<evidence type="ECO:0000256" key="1">
    <source>
        <dbReference type="SAM" id="MobiDB-lite"/>
    </source>
</evidence>
<feature type="compositionally biased region" description="Basic and acidic residues" evidence="1">
    <location>
        <begin position="14"/>
        <end position="26"/>
    </location>
</feature>
<sequence length="198" mass="22156">MADVGRLARRVRRRSDPARPRDPWPGEDRRVNLLHSQVFLRPLESADVATYVSWGRDRRFCEHAGWTVDLPDAALEAHWRALVERPKPDLLRQAAVAGDDVIGYVDLFGAEPERRELGYVVGPSGRWGRGLGGIVARLGVEYGFGVLGLQEIWAEAVDANQASVRILESLGMTETGRGQDETFLGVASYYRCFVLRRP</sequence>
<dbReference type="Proteomes" id="UP000294225">
    <property type="component" value="Unassembled WGS sequence"/>
</dbReference>
<dbReference type="Pfam" id="PF13302">
    <property type="entry name" value="Acetyltransf_3"/>
    <property type="match status" value="1"/>
</dbReference>
<dbReference type="Gene3D" id="3.40.630.30">
    <property type="match status" value="1"/>
</dbReference>
<accession>A0A4V2M4E0</accession>
<dbReference type="GO" id="GO:0016747">
    <property type="term" value="F:acyltransferase activity, transferring groups other than amino-acyl groups"/>
    <property type="evidence" value="ECO:0007669"/>
    <property type="project" value="InterPro"/>
</dbReference>
<keyword evidence="3" id="KW-0808">Transferase</keyword>
<name>A0A4V2M4E0_9ACTN</name>
<organism evidence="3 4">
    <name type="scientific">Kribbella speibonae</name>
    <dbReference type="NCBI Taxonomy" id="1572660"/>
    <lineage>
        <taxon>Bacteria</taxon>
        <taxon>Bacillati</taxon>
        <taxon>Actinomycetota</taxon>
        <taxon>Actinomycetes</taxon>
        <taxon>Propionibacteriales</taxon>
        <taxon>Kribbellaceae</taxon>
        <taxon>Kribbella</taxon>
    </lineage>
</organism>
<dbReference type="PANTHER" id="PTHR43792">
    <property type="entry name" value="GNAT FAMILY, PUTATIVE (AFU_ORTHOLOGUE AFUA_3G00765)-RELATED-RELATED"/>
    <property type="match status" value="1"/>
</dbReference>
<feature type="region of interest" description="Disordered" evidence="1">
    <location>
        <begin position="1"/>
        <end position="26"/>
    </location>
</feature>
<evidence type="ECO:0000313" key="4">
    <source>
        <dbReference type="Proteomes" id="UP000294225"/>
    </source>
</evidence>
<dbReference type="InterPro" id="IPR016181">
    <property type="entry name" value="Acyl_CoA_acyltransferase"/>
</dbReference>
<protein>
    <submittedName>
        <fullName evidence="3">N-acetyltransferase</fullName>
    </submittedName>
</protein>
<comment type="caution">
    <text evidence="3">The sequence shown here is derived from an EMBL/GenBank/DDBJ whole genome shotgun (WGS) entry which is preliminary data.</text>
</comment>
<evidence type="ECO:0000313" key="3">
    <source>
        <dbReference type="EMBL" id="TCC35632.1"/>
    </source>
</evidence>
<feature type="domain" description="N-acetyltransferase" evidence="2">
    <location>
        <begin position="38"/>
        <end position="195"/>
    </location>
</feature>
<dbReference type="EMBL" id="SJKC01000003">
    <property type="protein sequence ID" value="TCC35632.1"/>
    <property type="molecule type" value="Genomic_DNA"/>
</dbReference>
<dbReference type="InterPro" id="IPR000182">
    <property type="entry name" value="GNAT_dom"/>
</dbReference>
<dbReference type="InterPro" id="IPR051531">
    <property type="entry name" value="N-acetyltransferase"/>
</dbReference>
<evidence type="ECO:0000259" key="2">
    <source>
        <dbReference type="PROSITE" id="PS51186"/>
    </source>
</evidence>
<dbReference type="SUPFAM" id="SSF55729">
    <property type="entry name" value="Acyl-CoA N-acyltransferases (Nat)"/>
    <property type="match status" value="1"/>
</dbReference>
<dbReference type="PROSITE" id="PS51186">
    <property type="entry name" value="GNAT"/>
    <property type="match status" value="1"/>
</dbReference>
<gene>
    <name evidence="3" type="ORF">E0H92_23170</name>
</gene>